<dbReference type="Proteomes" id="UP000828048">
    <property type="component" value="Chromosome 8"/>
</dbReference>
<sequence>MLAKVATFSSVKDYRGNENKGPHYKLQHTQVLRKTDKDKEEEGVCLKPVPMFHNGQGMSYAEAVSGSKSNGPRRINIEANPIEWLHRSAVAKLRSLSVMEVITEVLHREGAPQTEVRDMGGLWVVLTFSSTDSMKSVLEGGKLNSLNKWVEEVHQWSPELPIVMRRNVWISCYGVPLHGWSVATFHKIAQLWGEVLSVDDATVQGTSFAAGKILIAANSWDKINESICLELNGRSFEVRVVEDQVDAQGNSSNPNFTEPVEKPNSPVDPVENSVGEMVLKKDLIRVNSLRVEPASSCTQPSSGCSRVDETALVVGERGMINLNSCVENVGDKVECGDKVGLHVDQEFINLTEVIHKEVGPVGVNNLGLYSISEDGQGDNIINAVGHTPVIKKPINIFSGAATITENHQVEEVNNTALPEFGRTNKKNGKKVGRKNKVLDEAKAIWDFEKNLGVSYNGDEKEVIRKYAEMEEMEEARYRAMLAVDPCS</sequence>
<gene>
    <name evidence="1" type="ORF">Vadar_020156</name>
</gene>
<evidence type="ECO:0000313" key="2">
    <source>
        <dbReference type="Proteomes" id="UP000828048"/>
    </source>
</evidence>
<accession>A0ACB7YEX6</accession>
<keyword evidence="2" id="KW-1185">Reference proteome</keyword>
<evidence type="ECO:0000313" key="1">
    <source>
        <dbReference type="EMBL" id="KAH7852063.1"/>
    </source>
</evidence>
<organism evidence="1 2">
    <name type="scientific">Vaccinium darrowii</name>
    <dbReference type="NCBI Taxonomy" id="229202"/>
    <lineage>
        <taxon>Eukaryota</taxon>
        <taxon>Viridiplantae</taxon>
        <taxon>Streptophyta</taxon>
        <taxon>Embryophyta</taxon>
        <taxon>Tracheophyta</taxon>
        <taxon>Spermatophyta</taxon>
        <taxon>Magnoliopsida</taxon>
        <taxon>eudicotyledons</taxon>
        <taxon>Gunneridae</taxon>
        <taxon>Pentapetalae</taxon>
        <taxon>asterids</taxon>
        <taxon>Ericales</taxon>
        <taxon>Ericaceae</taxon>
        <taxon>Vaccinioideae</taxon>
        <taxon>Vaccinieae</taxon>
        <taxon>Vaccinium</taxon>
    </lineage>
</organism>
<reference evidence="1 2" key="1">
    <citation type="journal article" date="2021" name="Hortic Res">
        <title>High-quality reference genome and annotation aids understanding of berry development for evergreen blueberry (Vaccinium darrowii).</title>
        <authorList>
            <person name="Yu J."/>
            <person name="Hulse-Kemp A.M."/>
            <person name="Babiker E."/>
            <person name="Staton M."/>
        </authorList>
    </citation>
    <scope>NUCLEOTIDE SEQUENCE [LARGE SCALE GENOMIC DNA]</scope>
    <source>
        <strain evidence="2">cv. NJ 8807/NJ 8810</strain>
        <tissue evidence="1">Young leaf</tissue>
    </source>
</reference>
<comment type="caution">
    <text evidence="1">The sequence shown here is derived from an EMBL/GenBank/DDBJ whole genome shotgun (WGS) entry which is preliminary data.</text>
</comment>
<dbReference type="EMBL" id="CM037158">
    <property type="protein sequence ID" value="KAH7852063.1"/>
    <property type="molecule type" value="Genomic_DNA"/>
</dbReference>
<proteinExistence type="predicted"/>
<protein>
    <submittedName>
        <fullName evidence="1">Uncharacterized protein</fullName>
    </submittedName>
</protein>
<name>A0ACB7YEX6_9ERIC</name>